<protein>
    <recommendedName>
        <fullName evidence="5 10">Phosphoglycolate phosphatase</fullName>
        <shortName evidence="10">PGP</shortName>
        <shortName evidence="10">PGPase</shortName>
        <ecNumber evidence="5 10">3.1.3.18</ecNumber>
    </recommendedName>
</protein>
<dbReference type="PANTHER" id="PTHR43434:SF1">
    <property type="entry name" value="PHOSPHOGLYCOLATE PHOSPHATASE"/>
    <property type="match status" value="1"/>
</dbReference>
<dbReference type="SFLD" id="SFLDS00003">
    <property type="entry name" value="Haloacid_Dehalogenase"/>
    <property type="match status" value="1"/>
</dbReference>
<keyword evidence="6 10" id="KW-0479">Metal-binding</keyword>
<feature type="active site" description="Nucleophile" evidence="10">
    <location>
        <position position="9"/>
    </location>
</feature>
<dbReference type="SUPFAM" id="SSF56784">
    <property type="entry name" value="HAD-like"/>
    <property type="match status" value="1"/>
</dbReference>
<evidence type="ECO:0000256" key="10">
    <source>
        <dbReference type="HAMAP-Rule" id="MF_00495"/>
    </source>
</evidence>
<feature type="binding site" evidence="10">
    <location>
        <position position="9"/>
    </location>
    <ligand>
        <name>Mg(2+)</name>
        <dbReference type="ChEBI" id="CHEBI:18420"/>
    </ligand>
</feature>
<comment type="catalytic activity">
    <reaction evidence="1 10">
        <text>2-phosphoglycolate + H2O = glycolate + phosphate</text>
        <dbReference type="Rhea" id="RHEA:14369"/>
        <dbReference type="ChEBI" id="CHEBI:15377"/>
        <dbReference type="ChEBI" id="CHEBI:29805"/>
        <dbReference type="ChEBI" id="CHEBI:43474"/>
        <dbReference type="ChEBI" id="CHEBI:58033"/>
        <dbReference type="EC" id="3.1.3.18"/>
    </reaction>
</comment>
<evidence type="ECO:0000256" key="5">
    <source>
        <dbReference type="ARBA" id="ARBA00013078"/>
    </source>
</evidence>
<comment type="cofactor">
    <cofactor evidence="2 10">
        <name>Mg(2+)</name>
        <dbReference type="ChEBI" id="CHEBI:18420"/>
    </cofactor>
</comment>
<feature type="binding site" evidence="10">
    <location>
        <position position="168"/>
    </location>
    <ligand>
        <name>Mg(2+)</name>
        <dbReference type="ChEBI" id="CHEBI:18420"/>
    </ligand>
</feature>
<dbReference type="InterPro" id="IPR023198">
    <property type="entry name" value="PGP-like_dom2"/>
</dbReference>
<dbReference type="CDD" id="cd07512">
    <property type="entry name" value="HAD_PGPase"/>
    <property type="match status" value="1"/>
</dbReference>
<dbReference type="EMBL" id="JHEH01000001">
    <property type="protein sequence ID" value="KEP71519.1"/>
    <property type="molecule type" value="Genomic_DNA"/>
</dbReference>
<dbReference type="STRING" id="1185766.SAMN05216224_105295"/>
<dbReference type="GO" id="GO:0005975">
    <property type="term" value="P:carbohydrate metabolic process"/>
    <property type="evidence" value="ECO:0007669"/>
    <property type="project" value="InterPro"/>
</dbReference>
<evidence type="ECO:0000313" key="12">
    <source>
        <dbReference type="Proteomes" id="UP000027725"/>
    </source>
</evidence>
<keyword evidence="7 10" id="KW-0378">Hydrolase</keyword>
<evidence type="ECO:0000256" key="8">
    <source>
        <dbReference type="ARBA" id="ARBA00022842"/>
    </source>
</evidence>
<comment type="function">
    <text evidence="10">Specifically catalyzes the dephosphorylation of 2-phosphoglycolate. Is involved in the dissimilation of the intracellular 2-phosphoglycolate formed during the DNA repair of 3'-phosphoglycolate ends, a major class of DNA lesions induced by oxidative stress.</text>
</comment>
<dbReference type="InterPro" id="IPR050155">
    <property type="entry name" value="HAD-like_hydrolase_sf"/>
</dbReference>
<evidence type="ECO:0000256" key="2">
    <source>
        <dbReference type="ARBA" id="ARBA00001946"/>
    </source>
</evidence>
<dbReference type="HAMAP" id="MF_00495">
    <property type="entry name" value="GPH_hydrolase_bact"/>
    <property type="match status" value="1"/>
</dbReference>
<dbReference type="RefSeq" id="WP_038060826.1">
    <property type="nucleotide sequence ID" value="NZ_FOVB01000005.1"/>
</dbReference>
<dbReference type="NCBIfam" id="TIGR01449">
    <property type="entry name" value="PGP_bact"/>
    <property type="match status" value="1"/>
</dbReference>
<comment type="caution">
    <text evidence="11">The sequence shown here is derived from an EMBL/GenBank/DDBJ whole genome shotgun (WGS) entry which is preliminary data.</text>
</comment>
<evidence type="ECO:0000256" key="9">
    <source>
        <dbReference type="ARBA" id="ARBA00023277"/>
    </source>
</evidence>
<dbReference type="EC" id="3.1.3.18" evidence="5 10"/>
<comment type="pathway">
    <text evidence="3 10">Organic acid metabolism; glycolate biosynthesis; glycolate from 2-phosphoglycolate: step 1/1.</text>
</comment>
<keyword evidence="12" id="KW-1185">Reference proteome</keyword>
<dbReference type="GO" id="GO:0046295">
    <property type="term" value="P:glycolate biosynthetic process"/>
    <property type="evidence" value="ECO:0007669"/>
    <property type="project" value="UniProtKB-UniRule"/>
</dbReference>
<evidence type="ECO:0000256" key="3">
    <source>
        <dbReference type="ARBA" id="ARBA00004818"/>
    </source>
</evidence>
<feature type="binding site" evidence="10">
    <location>
        <position position="11"/>
    </location>
    <ligand>
        <name>Mg(2+)</name>
        <dbReference type="ChEBI" id="CHEBI:18420"/>
    </ligand>
</feature>
<accession>A0A074TIN8</accession>
<dbReference type="eggNOG" id="COG0546">
    <property type="taxonomic scope" value="Bacteria"/>
</dbReference>
<evidence type="ECO:0000256" key="1">
    <source>
        <dbReference type="ARBA" id="ARBA00000830"/>
    </source>
</evidence>
<dbReference type="PANTHER" id="PTHR43434">
    <property type="entry name" value="PHOSPHOGLYCOLATE PHOSPHATASE"/>
    <property type="match status" value="1"/>
</dbReference>
<reference evidence="11 12" key="1">
    <citation type="submission" date="2014-03" db="EMBL/GenBank/DDBJ databases">
        <title>The draft genome sequence of Thioclava dalianensis DLFJ1-1.</title>
        <authorList>
            <person name="Lai Q."/>
            <person name="Shao Z."/>
        </authorList>
    </citation>
    <scope>NUCLEOTIDE SEQUENCE [LARGE SCALE GENOMIC DNA]</scope>
    <source>
        <strain evidence="11 12">DLFJ1-1</strain>
    </source>
</reference>
<dbReference type="GO" id="GO:0046872">
    <property type="term" value="F:metal ion binding"/>
    <property type="evidence" value="ECO:0007669"/>
    <property type="project" value="UniProtKB-KW"/>
</dbReference>
<dbReference type="InterPro" id="IPR006439">
    <property type="entry name" value="HAD-SF_hydro_IA"/>
</dbReference>
<proteinExistence type="inferred from homology"/>
<keyword evidence="9 10" id="KW-0119">Carbohydrate metabolism</keyword>
<dbReference type="SFLD" id="SFLDG01129">
    <property type="entry name" value="C1.5:_HAD__Beta-PGM__Phosphata"/>
    <property type="match status" value="1"/>
</dbReference>
<dbReference type="InterPro" id="IPR041492">
    <property type="entry name" value="HAD_2"/>
</dbReference>
<evidence type="ECO:0000256" key="6">
    <source>
        <dbReference type="ARBA" id="ARBA00022723"/>
    </source>
</evidence>
<dbReference type="GO" id="GO:0008967">
    <property type="term" value="F:phosphoglycolate phosphatase activity"/>
    <property type="evidence" value="ECO:0007669"/>
    <property type="project" value="UniProtKB-UniRule"/>
</dbReference>
<evidence type="ECO:0000256" key="4">
    <source>
        <dbReference type="ARBA" id="ARBA00006171"/>
    </source>
</evidence>
<organism evidence="11 12">
    <name type="scientific">Thioclava dalianensis</name>
    <dbReference type="NCBI Taxonomy" id="1185766"/>
    <lineage>
        <taxon>Bacteria</taxon>
        <taxon>Pseudomonadati</taxon>
        <taxon>Pseudomonadota</taxon>
        <taxon>Alphaproteobacteria</taxon>
        <taxon>Rhodobacterales</taxon>
        <taxon>Paracoccaceae</taxon>
        <taxon>Thioclava</taxon>
    </lineage>
</organism>
<dbReference type="InterPro" id="IPR023214">
    <property type="entry name" value="HAD_sf"/>
</dbReference>
<gene>
    <name evidence="11" type="ORF">DL1_00445</name>
</gene>
<dbReference type="OrthoDB" id="9793014at2"/>
<dbReference type="PRINTS" id="PR00413">
    <property type="entry name" value="HADHALOGNASE"/>
</dbReference>
<comment type="similarity">
    <text evidence="4 10">Belongs to the HAD-like hydrolase superfamily. CbbY/CbbZ/Gph/YieH family.</text>
</comment>
<sequence>MSAPCVIFDLDGTLIDSVPAIHAISNTVLREMGLAELSEPKVRSFVGKGVPNLVRQLLIASGKDPDGPLFAQAEAALLAHYETDLEGNTPYPFVIEALDQLSEMGCALAICTNKPLKPAEAVLDYLGLRERFTLVLGGDSLPSRKPDPEMLRACHVRLGGGPMVYVGDSEVDAQTAENANAPFVLYTEGYRHTPVQDLPHQVAFADYRMLPGIIGRFQKDTA</sequence>
<dbReference type="NCBIfam" id="TIGR01549">
    <property type="entry name" value="HAD-SF-IA-v1"/>
    <property type="match status" value="1"/>
</dbReference>
<name>A0A074TIN8_9RHOB</name>
<dbReference type="GO" id="GO:0006281">
    <property type="term" value="P:DNA repair"/>
    <property type="evidence" value="ECO:0007669"/>
    <property type="project" value="TreeGrafter"/>
</dbReference>
<evidence type="ECO:0000256" key="7">
    <source>
        <dbReference type="ARBA" id="ARBA00022801"/>
    </source>
</evidence>
<dbReference type="Proteomes" id="UP000027725">
    <property type="component" value="Unassembled WGS sequence"/>
</dbReference>
<dbReference type="UniPathway" id="UPA00865">
    <property type="reaction ID" value="UER00834"/>
</dbReference>
<dbReference type="GO" id="GO:0005829">
    <property type="term" value="C:cytosol"/>
    <property type="evidence" value="ECO:0007669"/>
    <property type="project" value="TreeGrafter"/>
</dbReference>
<dbReference type="Gene3D" id="3.40.50.1000">
    <property type="entry name" value="HAD superfamily/HAD-like"/>
    <property type="match status" value="1"/>
</dbReference>
<keyword evidence="8 10" id="KW-0460">Magnesium</keyword>
<dbReference type="InterPro" id="IPR036412">
    <property type="entry name" value="HAD-like_sf"/>
</dbReference>
<dbReference type="Pfam" id="PF13419">
    <property type="entry name" value="HAD_2"/>
    <property type="match status" value="1"/>
</dbReference>
<dbReference type="AlphaFoldDB" id="A0A074TIN8"/>
<dbReference type="InterPro" id="IPR037512">
    <property type="entry name" value="PGPase_prok"/>
</dbReference>
<evidence type="ECO:0000313" key="11">
    <source>
        <dbReference type="EMBL" id="KEP71519.1"/>
    </source>
</evidence>
<dbReference type="Gene3D" id="1.10.150.240">
    <property type="entry name" value="Putative phosphatase, domain 2"/>
    <property type="match status" value="1"/>
</dbReference>